<reference evidence="1" key="2">
    <citation type="journal article" date="2015" name="Data Brief">
        <title>Shoot transcriptome of the giant reed, Arundo donax.</title>
        <authorList>
            <person name="Barrero R.A."/>
            <person name="Guerrero F.D."/>
            <person name="Moolhuijzen P."/>
            <person name="Goolsby J.A."/>
            <person name="Tidwell J."/>
            <person name="Bellgard S.E."/>
            <person name="Bellgard M.I."/>
        </authorList>
    </citation>
    <scope>NUCLEOTIDE SEQUENCE</scope>
    <source>
        <tissue evidence="1">Shoot tissue taken approximately 20 cm above the soil surface</tissue>
    </source>
</reference>
<proteinExistence type="predicted"/>
<reference evidence="1" key="1">
    <citation type="submission" date="2014-09" db="EMBL/GenBank/DDBJ databases">
        <authorList>
            <person name="Magalhaes I.L.F."/>
            <person name="Oliveira U."/>
            <person name="Santos F.R."/>
            <person name="Vidigal T.H.D.A."/>
            <person name="Brescovit A.D."/>
            <person name="Santos A.J."/>
        </authorList>
    </citation>
    <scope>NUCLEOTIDE SEQUENCE</scope>
    <source>
        <tissue evidence="1">Shoot tissue taken approximately 20 cm above the soil surface</tissue>
    </source>
</reference>
<name>A0A0A9AN91_ARUDO</name>
<dbReference type="EMBL" id="GBRH01244726">
    <property type="protein sequence ID" value="JAD53169.1"/>
    <property type="molecule type" value="Transcribed_RNA"/>
</dbReference>
<organism evidence="1">
    <name type="scientific">Arundo donax</name>
    <name type="common">Giant reed</name>
    <name type="synonym">Donax arundinaceus</name>
    <dbReference type="NCBI Taxonomy" id="35708"/>
    <lineage>
        <taxon>Eukaryota</taxon>
        <taxon>Viridiplantae</taxon>
        <taxon>Streptophyta</taxon>
        <taxon>Embryophyta</taxon>
        <taxon>Tracheophyta</taxon>
        <taxon>Spermatophyta</taxon>
        <taxon>Magnoliopsida</taxon>
        <taxon>Liliopsida</taxon>
        <taxon>Poales</taxon>
        <taxon>Poaceae</taxon>
        <taxon>PACMAD clade</taxon>
        <taxon>Arundinoideae</taxon>
        <taxon>Arundineae</taxon>
        <taxon>Arundo</taxon>
    </lineage>
</organism>
<evidence type="ECO:0000313" key="1">
    <source>
        <dbReference type="EMBL" id="JAD53169.1"/>
    </source>
</evidence>
<sequence length="8" mass="893">MTLTFGSH</sequence>
<protein>
    <submittedName>
        <fullName evidence="1">Uncharacterized protein</fullName>
    </submittedName>
</protein>
<accession>A0A0A9AN91</accession>